<keyword evidence="1" id="KW-1133">Transmembrane helix</keyword>
<dbReference type="Proteomes" id="UP000886523">
    <property type="component" value="Unassembled WGS sequence"/>
</dbReference>
<feature type="transmembrane region" description="Helical" evidence="1">
    <location>
        <begin position="119"/>
        <end position="141"/>
    </location>
</feature>
<comment type="caution">
    <text evidence="3">The sequence shown here is derived from an EMBL/GenBank/DDBJ whole genome shotgun (WGS) entry which is preliminary data.</text>
</comment>
<dbReference type="PANTHER" id="PTHR40465">
    <property type="entry name" value="CHROMOSOME 1, WHOLE GENOME SHOTGUN SEQUENCE"/>
    <property type="match status" value="1"/>
</dbReference>
<evidence type="ECO:0000259" key="2">
    <source>
        <dbReference type="Pfam" id="PF20152"/>
    </source>
</evidence>
<protein>
    <recommendedName>
        <fullName evidence="2">DUF6534 domain-containing protein</fullName>
    </recommendedName>
</protein>
<evidence type="ECO:0000256" key="1">
    <source>
        <dbReference type="SAM" id="Phobius"/>
    </source>
</evidence>
<feature type="transmembrane region" description="Helical" evidence="1">
    <location>
        <begin position="161"/>
        <end position="183"/>
    </location>
</feature>
<accession>A0A9P6AFR0</accession>
<name>A0A9P6AFR0_9AGAM</name>
<dbReference type="Pfam" id="PF20152">
    <property type="entry name" value="DUF6534"/>
    <property type="match status" value="1"/>
</dbReference>
<feature type="domain" description="DUF6534" evidence="2">
    <location>
        <begin position="168"/>
        <end position="249"/>
    </location>
</feature>
<proteinExistence type="predicted"/>
<reference evidence="3" key="1">
    <citation type="journal article" date="2020" name="Nat. Commun.">
        <title>Large-scale genome sequencing of mycorrhizal fungi provides insights into the early evolution of symbiotic traits.</title>
        <authorList>
            <person name="Miyauchi S."/>
            <person name="Kiss E."/>
            <person name="Kuo A."/>
            <person name="Drula E."/>
            <person name="Kohler A."/>
            <person name="Sanchez-Garcia M."/>
            <person name="Morin E."/>
            <person name="Andreopoulos B."/>
            <person name="Barry K.W."/>
            <person name="Bonito G."/>
            <person name="Buee M."/>
            <person name="Carver A."/>
            <person name="Chen C."/>
            <person name="Cichocki N."/>
            <person name="Clum A."/>
            <person name="Culley D."/>
            <person name="Crous P.W."/>
            <person name="Fauchery L."/>
            <person name="Girlanda M."/>
            <person name="Hayes R.D."/>
            <person name="Keri Z."/>
            <person name="LaButti K."/>
            <person name="Lipzen A."/>
            <person name="Lombard V."/>
            <person name="Magnuson J."/>
            <person name="Maillard F."/>
            <person name="Murat C."/>
            <person name="Nolan M."/>
            <person name="Ohm R.A."/>
            <person name="Pangilinan J."/>
            <person name="Pereira M.F."/>
            <person name="Perotto S."/>
            <person name="Peter M."/>
            <person name="Pfister S."/>
            <person name="Riley R."/>
            <person name="Sitrit Y."/>
            <person name="Stielow J.B."/>
            <person name="Szollosi G."/>
            <person name="Zifcakova L."/>
            <person name="Stursova M."/>
            <person name="Spatafora J.W."/>
            <person name="Tedersoo L."/>
            <person name="Vaario L.M."/>
            <person name="Yamada A."/>
            <person name="Yan M."/>
            <person name="Wang P."/>
            <person name="Xu J."/>
            <person name="Bruns T."/>
            <person name="Baldrian P."/>
            <person name="Vilgalys R."/>
            <person name="Dunand C."/>
            <person name="Henrissat B."/>
            <person name="Grigoriev I.V."/>
            <person name="Hibbett D."/>
            <person name="Nagy L.G."/>
            <person name="Martin F.M."/>
        </authorList>
    </citation>
    <scope>NUCLEOTIDE SEQUENCE</scope>
    <source>
        <strain evidence="3">UP504</strain>
    </source>
</reference>
<dbReference type="AlphaFoldDB" id="A0A9P6AFR0"/>
<keyword evidence="1" id="KW-0472">Membrane</keyword>
<feature type="transmembrane region" description="Helical" evidence="1">
    <location>
        <begin position="226"/>
        <end position="245"/>
    </location>
</feature>
<evidence type="ECO:0000313" key="4">
    <source>
        <dbReference type="Proteomes" id="UP000886523"/>
    </source>
</evidence>
<gene>
    <name evidence="3" type="ORF">BS47DRAFT_1368454</name>
</gene>
<organism evidence="3 4">
    <name type="scientific">Hydnum rufescens UP504</name>
    <dbReference type="NCBI Taxonomy" id="1448309"/>
    <lineage>
        <taxon>Eukaryota</taxon>
        <taxon>Fungi</taxon>
        <taxon>Dikarya</taxon>
        <taxon>Basidiomycota</taxon>
        <taxon>Agaricomycotina</taxon>
        <taxon>Agaricomycetes</taxon>
        <taxon>Cantharellales</taxon>
        <taxon>Hydnaceae</taxon>
        <taxon>Hydnum</taxon>
    </lineage>
</organism>
<dbReference type="OrthoDB" id="2535105at2759"/>
<dbReference type="EMBL" id="MU129185">
    <property type="protein sequence ID" value="KAF9504896.1"/>
    <property type="molecule type" value="Genomic_DNA"/>
</dbReference>
<sequence>MNVHFKGIWRDIPPVSTAFYHSGMHDNRCFGVLTVQISTYYHAFPNDRRPLKLAVAFLWTVDALQLLCMRFQVLYWWFVINYSNPLALGGRHGSSPYIKSTPEPSHSQFPLTFIVSANLYAGVLVQVLVLLQFGFGAATAIRANMNLEFQVIVKECTWLVVSWLTVQATADIVIATCMCLLLRRRRTGFQKTDSVINRMVLYTISTGLITSVLSCFLLVVHDIASAELMGAPLGTFYSITMLANLHMRTTLRARLETPSPLELISTSIKRESDGMRGFLDVKRGSGI</sequence>
<dbReference type="PANTHER" id="PTHR40465:SF1">
    <property type="entry name" value="DUF6534 DOMAIN-CONTAINING PROTEIN"/>
    <property type="match status" value="1"/>
</dbReference>
<feature type="transmembrane region" description="Helical" evidence="1">
    <location>
        <begin position="195"/>
        <end position="220"/>
    </location>
</feature>
<dbReference type="InterPro" id="IPR045339">
    <property type="entry name" value="DUF6534"/>
</dbReference>
<evidence type="ECO:0000313" key="3">
    <source>
        <dbReference type="EMBL" id="KAF9504896.1"/>
    </source>
</evidence>
<keyword evidence="1" id="KW-0812">Transmembrane</keyword>
<keyword evidence="4" id="KW-1185">Reference proteome</keyword>